<reference evidence="1" key="1">
    <citation type="submission" date="2022-11" db="EMBL/GenBank/DDBJ databases">
        <authorList>
            <person name="Petersen C."/>
        </authorList>
    </citation>
    <scope>NUCLEOTIDE SEQUENCE</scope>
    <source>
        <strain evidence="1">IBT 34128</strain>
    </source>
</reference>
<comment type="caution">
    <text evidence="1">The sequence shown here is derived from an EMBL/GenBank/DDBJ whole genome shotgun (WGS) entry which is preliminary data.</text>
</comment>
<proteinExistence type="predicted"/>
<organism evidence="1 2">
    <name type="scientific">Penicillium alfredii</name>
    <dbReference type="NCBI Taxonomy" id="1506179"/>
    <lineage>
        <taxon>Eukaryota</taxon>
        <taxon>Fungi</taxon>
        <taxon>Dikarya</taxon>
        <taxon>Ascomycota</taxon>
        <taxon>Pezizomycotina</taxon>
        <taxon>Eurotiomycetes</taxon>
        <taxon>Eurotiomycetidae</taxon>
        <taxon>Eurotiales</taxon>
        <taxon>Aspergillaceae</taxon>
        <taxon>Penicillium</taxon>
    </lineage>
</organism>
<evidence type="ECO:0000313" key="2">
    <source>
        <dbReference type="Proteomes" id="UP001141434"/>
    </source>
</evidence>
<sequence>MPPWIAHRNTPYNIGCTAIGPLGQPFWEPEVERPRRSPSRVDQIYVLETPPPARPVSETLNVALLRALAAD</sequence>
<evidence type="ECO:0000313" key="1">
    <source>
        <dbReference type="EMBL" id="KAJ5115137.1"/>
    </source>
</evidence>
<reference evidence="1" key="2">
    <citation type="journal article" date="2023" name="IMA Fungus">
        <title>Comparative genomic study of the Penicillium genus elucidates a diverse pangenome and 15 lateral gene transfer events.</title>
        <authorList>
            <person name="Petersen C."/>
            <person name="Sorensen T."/>
            <person name="Nielsen M.R."/>
            <person name="Sondergaard T.E."/>
            <person name="Sorensen J.L."/>
            <person name="Fitzpatrick D.A."/>
            <person name="Frisvad J.C."/>
            <person name="Nielsen K.L."/>
        </authorList>
    </citation>
    <scope>NUCLEOTIDE SEQUENCE</scope>
    <source>
        <strain evidence="1">IBT 34128</strain>
    </source>
</reference>
<accession>A0A9W9GAT0</accession>
<dbReference type="RefSeq" id="XP_056516329.1">
    <property type="nucleotide sequence ID" value="XM_056651479.1"/>
</dbReference>
<gene>
    <name evidence="1" type="ORF">NUU61_000896</name>
</gene>
<protein>
    <submittedName>
        <fullName evidence="1">Uncharacterized protein</fullName>
    </submittedName>
</protein>
<dbReference type="AlphaFoldDB" id="A0A9W9GAT0"/>
<dbReference type="EMBL" id="JAPMSZ010000001">
    <property type="protein sequence ID" value="KAJ5115137.1"/>
    <property type="molecule type" value="Genomic_DNA"/>
</dbReference>
<dbReference type="GeneID" id="81390647"/>
<dbReference type="Proteomes" id="UP001141434">
    <property type="component" value="Unassembled WGS sequence"/>
</dbReference>
<keyword evidence="2" id="KW-1185">Reference proteome</keyword>
<name>A0A9W9GAT0_9EURO</name>